<dbReference type="Pfam" id="PF00072">
    <property type="entry name" value="Response_reg"/>
    <property type="match status" value="1"/>
</dbReference>
<dbReference type="SUPFAM" id="SSF52172">
    <property type="entry name" value="CheY-like"/>
    <property type="match status" value="1"/>
</dbReference>
<dbReference type="SMART" id="SM00052">
    <property type="entry name" value="EAL"/>
    <property type="match status" value="1"/>
</dbReference>
<reference evidence="4 5" key="1">
    <citation type="submission" date="2015-12" db="EMBL/GenBank/DDBJ databases">
        <title>Genome sequence of Oceanibaculum pacificum MCCC 1A02656.</title>
        <authorList>
            <person name="Lu L."/>
            <person name="Lai Q."/>
            <person name="Shao Z."/>
            <person name="Qian P."/>
        </authorList>
    </citation>
    <scope>NUCLEOTIDE SEQUENCE [LARGE SCALE GENOMIC DNA]</scope>
    <source>
        <strain evidence="4 5">MCCC 1A02656</strain>
    </source>
</reference>
<dbReference type="PROSITE" id="PS50883">
    <property type="entry name" value="EAL"/>
    <property type="match status" value="1"/>
</dbReference>
<keyword evidence="1" id="KW-0597">Phosphoprotein</keyword>
<dbReference type="InterPro" id="IPR035919">
    <property type="entry name" value="EAL_sf"/>
</dbReference>
<dbReference type="InterPro" id="IPR011006">
    <property type="entry name" value="CheY-like_superfamily"/>
</dbReference>
<dbReference type="GO" id="GO:0000160">
    <property type="term" value="P:phosphorelay signal transduction system"/>
    <property type="evidence" value="ECO:0007669"/>
    <property type="project" value="InterPro"/>
</dbReference>
<name>A0A154VXX4_9PROT</name>
<feature type="modified residue" description="4-aspartylphosphate" evidence="1">
    <location>
        <position position="62"/>
    </location>
</feature>
<feature type="domain" description="EAL" evidence="3">
    <location>
        <begin position="150"/>
        <end position="402"/>
    </location>
</feature>
<dbReference type="EMBL" id="LPXN01000125">
    <property type="protein sequence ID" value="KZD06192.1"/>
    <property type="molecule type" value="Genomic_DNA"/>
</dbReference>
<dbReference type="STRING" id="580166.AUP43_11140"/>
<protein>
    <recommendedName>
        <fullName evidence="6">Diguanylate phosphodiesterase</fullName>
    </recommendedName>
</protein>
<accession>A0A154VXX4</accession>
<dbReference type="SMART" id="SM00448">
    <property type="entry name" value="REC"/>
    <property type="match status" value="1"/>
</dbReference>
<dbReference type="InterPro" id="IPR050706">
    <property type="entry name" value="Cyclic-di-GMP_PDE-like"/>
</dbReference>
<organism evidence="4 5">
    <name type="scientific">Oceanibaculum pacificum</name>
    <dbReference type="NCBI Taxonomy" id="580166"/>
    <lineage>
        <taxon>Bacteria</taxon>
        <taxon>Pseudomonadati</taxon>
        <taxon>Pseudomonadota</taxon>
        <taxon>Alphaproteobacteria</taxon>
        <taxon>Rhodospirillales</taxon>
        <taxon>Oceanibaculaceae</taxon>
        <taxon>Oceanibaculum</taxon>
    </lineage>
</organism>
<proteinExistence type="predicted"/>
<dbReference type="PANTHER" id="PTHR33121:SF71">
    <property type="entry name" value="OXYGEN SENSOR PROTEIN DOSP"/>
    <property type="match status" value="1"/>
</dbReference>
<dbReference type="GO" id="GO:0071111">
    <property type="term" value="F:cyclic-guanylate-specific phosphodiesterase activity"/>
    <property type="evidence" value="ECO:0007669"/>
    <property type="project" value="InterPro"/>
</dbReference>
<keyword evidence="5" id="KW-1185">Reference proteome</keyword>
<dbReference type="CDD" id="cd01948">
    <property type="entry name" value="EAL"/>
    <property type="match status" value="1"/>
</dbReference>
<dbReference type="OrthoDB" id="7251575at2"/>
<evidence type="ECO:0000256" key="1">
    <source>
        <dbReference type="PROSITE-ProRule" id="PRU00169"/>
    </source>
</evidence>
<evidence type="ECO:0008006" key="6">
    <source>
        <dbReference type="Google" id="ProtNLM"/>
    </source>
</evidence>
<dbReference type="Pfam" id="PF00563">
    <property type="entry name" value="EAL"/>
    <property type="match status" value="1"/>
</dbReference>
<evidence type="ECO:0000313" key="5">
    <source>
        <dbReference type="Proteomes" id="UP000076400"/>
    </source>
</evidence>
<dbReference type="PROSITE" id="PS50110">
    <property type="entry name" value="RESPONSE_REGULATORY"/>
    <property type="match status" value="1"/>
</dbReference>
<dbReference type="Gene3D" id="3.20.20.450">
    <property type="entry name" value="EAL domain"/>
    <property type="match status" value="1"/>
</dbReference>
<dbReference type="InterPro" id="IPR001789">
    <property type="entry name" value="Sig_transdc_resp-reg_receiver"/>
</dbReference>
<dbReference type="AlphaFoldDB" id="A0A154VXX4"/>
<evidence type="ECO:0000259" key="2">
    <source>
        <dbReference type="PROSITE" id="PS50110"/>
    </source>
</evidence>
<feature type="domain" description="Response regulatory" evidence="2">
    <location>
        <begin position="13"/>
        <end position="132"/>
    </location>
</feature>
<dbReference type="InterPro" id="IPR001633">
    <property type="entry name" value="EAL_dom"/>
</dbReference>
<dbReference type="Gene3D" id="3.40.50.2300">
    <property type="match status" value="1"/>
</dbReference>
<sequence>MMTKAQEHQPRGRLLIFDDDSSVSYTIGAIARGAGFDSRWVDRSADFFQLLEEWSPTHIALDLVMPNLDGIEVVRLLGERHCKAHIIITSGMGDRILAAAQQAGLEQGLRMMGPLPKPFSSTDLRSLLSASWHDDLNSMATPASPLSAPHEVTEEALLRGIEHEEFVMYYQPKVSCDTGALAGFEALVRWQCPGKGIVMPDSFIPLAERTGLIAPLTEQIISQSLDWLSASFANASPLLSINLSAKSLNHLDIADHFADHCAHYDILPSRLILEVTETCAMTDATVALAALTRLRLKGFNLSIDDFGVGYSSLAQLARLPFSELKIDKMFVSSASNSKESRMIVKGIVGLAHGLGLRVTAEGVEDECTLDFLRDVECDLAQGYFIGKPMDTAAVTSWMALTYGTAIN</sequence>
<comment type="caution">
    <text evidence="4">The sequence shown here is derived from an EMBL/GenBank/DDBJ whole genome shotgun (WGS) entry which is preliminary data.</text>
</comment>
<dbReference type="Proteomes" id="UP000076400">
    <property type="component" value="Unassembled WGS sequence"/>
</dbReference>
<dbReference type="SUPFAM" id="SSF141868">
    <property type="entry name" value="EAL domain-like"/>
    <property type="match status" value="1"/>
</dbReference>
<gene>
    <name evidence="4" type="ORF">AUP43_11140</name>
</gene>
<evidence type="ECO:0000313" key="4">
    <source>
        <dbReference type="EMBL" id="KZD06192.1"/>
    </source>
</evidence>
<evidence type="ECO:0000259" key="3">
    <source>
        <dbReference type="PROSITE" id="PS50883"/>
    </source>
</evidence>
<dbReference type="RefSeq" id="WP_067557695.1">
    <property type="nucleotide sequence ID" value="NZ_LPXN01000125.1"/>
</dbReference>
<dbReference type="PANTHER" id="PTHR33121">
    <property type="entry name" value="CYCLIC DI-GMP PHOSPHODIESTERASE PDEF"/>
    <property type="match status" value="1"/>
</dbReference>